<dbReference type="RefSeq" id="WP_112056155.1">
    <property type="nucleotide sequence ID" value="NZ_QLSX01000013.1"/>
</dbReference>
<dbReference type="InterPro" id="IPR024079">
    <property type="entry name" value="MetalloPept_cat_dom_sf"/>
</dbReference>
<dbReference type="InterPro" id="IPR045090">
    <property type="entry name" value="Pept_M3A_M3B"/>
</dbReference>
<reference evidence="12 13" key="1">
    <citation type="submission" date="2018-06" db="EMBL/GenBank/DDBJ databases">
        <title>Comparative analysis of microorganisms from saline springs in Andes Mountain Range, Colombia.</title>
        <authorList>
            <person name="Rubin E."/>
        </authorList>
    </citation>
    <scope>NUCLEOTIDE SEQUENCE [LARGE SCALE GENOMIC DNA]</scope>
    <source>
        <strain evidence="12 13">USBA-857</strain>
    </source>
</reference>
<keyword evidence="3 9" id="KW-0479">Metal-binding</keyword>
<dbReference type="GO" id="GO:0005829">
    <property type="term" value="C:cytosol"/>
    <property type="evidence" value="ECO:0007669"/>
    <property type="project" value="UniProtKB-ARBA"/>
</dbReference>
<gene>
    <name evidence="12" type="ORF">BCL93_11361</name>
</gene>
<dbReference type="Pfam" id="PF19310">
    <property type="entry name" value="TOP_N"/>
    <property type="match status" value="1"/>
</dbReference>
<dbReference type="InterPro" id="IPR045666">
    <property type="entry name" value="OpdA_N"/>
</dbReference>
<dbReference type="AlphaFoldDB" id="A0A328XJ28"/>
<keyword evidence="5 9" id="KW-0862">Zinc</keyword>
<keyword evidence="4 9" id="KW-0378">Hydrolase</keyword>
<evidence type="ECO:0000256" key="9">
    <source>
        <dbReference type="RuleBase" id="RU003435"/>
    </source>
</evidence>
<dbReference type="CDD" id="cd06456">
    <property type="entry name" value="M3A_DCP"/>
    <property type="match status" value="1"/>
</dbReference>
<comment type="similarity">
    <text evidence="1 9">Belongs to the peptidase M3 family.</text>
</comment>
<keyword evidence="6 9" id="KW-0482">Metalloprotease</keyword>
<evidence type="ECO:0000256" key="8">
    <source>
        <dbReference type="ARBA" id="ARBA00026100"/>
    </source>
</evidence>
<comment type="cofactor">
    <cofactor evidence="9">
        <name>Zn(2+)</name>
        <dbReference type="ChEBI" id="CHEBI:29105"/>
    </cofactor>
    <text evidence="9">Binds 1 zinc ion.</text>
</comment>
<dbReference type="OrthoDB" id="9773538at2"/>
<evidence type="ECO:0000256" key="3">
    <source>
        <dbReference type="ARBA" id="ARBA00022723"/>
    </source>
</evidence>
<evidence type="ECO:0000256" key="4">
    <source>
        <dbReference type="ARBA" id="ARBA00022801"/>
    </source>
</evidence>
<dbReference type="PANTHER" id="PTHR11804:SF84">
    <property type="entry name" value="SACCHAROLYSIN"/>
    <property type="match status" value="1"/>
</dbReference>
<dbReference type="InterPro" id="IPR024080">
    <property type="entry name" value="Neurolysin/TOP_N"/>
</dbReference>
<evidence type="ECO:0000256" key="2">
    <source>
        <dbReference type="ARBA" id="ARBA00022670"/>
    </source>
</evidence>
<dbReference type="EMBL" id="QLSX01000013">
    <property type="protein sequence ID" value="RAR58057.1"/>
    <property type="molecule type" value="Genomic_DNA"/>
</dbReference>
<dbReference type="InterPro" id="IPR001567">
    <property type="entry name" value="Pept_M3A_M3B_dom"/>
</dbReference>
<organism evidence="12 13">
    <name type="scientific">Onishia taeanensis</name>
    <dbReference type="NCBI Taxonomy" id="284577"/>
    <lineage>
        <taxon>Bacteria</taxon>
        <taxon>Pseudomonadati</taxon>
        <taxon>Pseudomonadota</taxon>
        <taxon>Gammaproteobacteria</taxon>
        <taxon>Oceanospirillales</taxon>
        <taxon>Halomonadaceae</taxon>
        <taxon>Onishia</taxon>
    </lineage>
</organism>
<evidence type="ECO:0000256" key="5">
    <source>
        <dbReference type="ARBA" id="ARBA00022833"/>
    </source>
</evidence>
<dbReference type="InterPro" id="IPR034005">
    <property type="entry name" value="M3A_DCP"/>
</dbReference>
<dbReference type="SUPFAM" id="SSF55486">
    <property type="entry name" value="Metalloproteases ('zincins'), catalytic domain"/>
    <property type="match status" value="1"/>
</dbReference>
<evidence type="ECO:0000256" key="1">
    <source>
        <dbReference type="ARBA" id="ARBA00006040"/>
    </source>
</evidence>
<dbReference type="Proteomes" id="UP000249700">
    <property type="component" value="Unassembled WGS sequence"/>
</dbReference>
<dbReference type="FunFam" id="3.40.390.10:FF:000009">
    <property type="entry name" value="Oligopeptidase A"/>
    <property type="match status" value="1"/>
</dbReference>
<dbReference type="Gene3D" id="1.20.1050.40">
    <property type="entry name" value="Endopeptidase. Chain P, domain 1"/>
    <property type="match status" value="1"/>
</dbReference>
<dbReference type="PANTHER" id="PTHR11804">
    <property type="entry name" value="PROTEASE M3 THIMET OLIGOPEPTIDASE-RELATED"/>
    <property type="match status" value="1"/>
</dbReference>
<evidence type="ECO:0000256" key="7">
    <source>
        <dbReference type="ARBA" id="ARBA00024603"/>
    </source>
</evidence>
<dbReference type="InterPro" id="IPR024077">
    <property type="entry name" value="Neurolysin/TOP_dom2"/>
</dbReference>
<evidence type="ECO:0000313" key="13">
    <source>
        <dbReference type="Proteomes" id="UP000249700"/>
    </source>
</evidence>
<feature type="domain" description="Peptidase M3A/M3B catalytic" evidence="10">
    <location>
        <begin position="235"/>
        <end position="688"/>
    </location>
</feature>
<sequence length="692" mass="77433">MSRNPQARHPLLDSHALPPFAEIEPDQVVPAIEELLADNRAAIETLVADAERETPTWESLAAPLEALNDRLSQAWSPISHLNGTMNSPALREAYQACLGMLSEYSTWLGQHSGLFRAFQALRQSSAFSRLDESQQRSIDNTLRDFRLAGVDLPEAQKRRYGEIQARLSELANTFSNQLLDATQAWHKDIAEQDVTEADALAGLPQSALDTLKANAEAKGVEGYRITLDFPSFFPVMTYAEDRALREEVYTAFVTRASDVGPNAGEFDNAPAMEETLALRRELAELLGFATYADYSLATKMADGPGQVIGFLEDLATRAVPQAREEYAELEAFARESLAMTELAPWDVGYASEKLREARYAISDEQLRPYFPAPQVVEGLFKVVERLYGVRFEEDEEAPRYHPDVRYFRILEDDAPIAGFYLDLYAREGKRGGAWMDECRVRRQTERGVQLPVAYLTCNFTRPVGDKPALLTHDEVTTLFHEFGHGLHHMLTRQTVADISGINGVAWDAVELPSQFMENFCWEREGLDLIAGHVDTGEPLPEVLFDKLIAAKNFQSAMGMIRQIEFSLFDFRLHHELASPNAGDVQALLDEVRDAIAVVPRASFNRFQNSFGHIFAGGYAAGYYSYKWAEVLSADAWSAFEEAGIFDPATGRRFRTEILERGGSRDAAVLFEAFRGREPSIEPLLRHSGIRAA</sequence>
<comment type="catalytic activity">
    <reaction evidence="7">
        <text>Hydrolysis of oligopeptides, with broad specificity. Gly or Ala commonly occur as P1 or P1' residues, but more distant residues are also important, as is shown by the fact that Z-Gly-Pro-Gly-|-Gly-Pro-Ala is cleaved, but not Z-(Gly)(5).</text>
        <dbReference type="EC" id="3.4.24.70"/>
    </reaction>
</comment>
<dbReference type="NCBIfam" id="NF008159">
    <property type="entry name" value="PRK10911.1"/>
    <property type="match status" value="1"/>
</dbReference>
<dbReference type="GO" id="GO:0006518">
    <property type="term" value="P:peptide metabolic process"/>
    <property type="evidence" value="ECO:0007669"/>
    <property type="project" value="TreeGrafter"/>
</dbReference>
<comment type="caution">
    <text evidence="12">The sequence shown here is derived from an EMBL/GenBank/DDBJ whole genome shotgun (WGS) entry which is preliminary data.</text>
</comment>
<evidence type="ECO:0000256" key="6">
    <source>
        <dbReference type="ARBA" id="ARBA00023049"/>
    </source>
</evidence>
<dbReference type="Gene3D" id="3.40.390.10">
    <property type="entry name" value="Collagenase (Catalytic Domain)"/>
    <property type="match status" value="1"/>
</dbReference>
<dbReference type="GO" id="GO:0046872">
    <property type="term" value="F:metal ion binding"/>
    <property type="evidence" value="ECO:0007669"/>
    <property type="project" value="UniProtKB-UniRule"/>
</dbReference>
<keyword evidence="2 9" id="KW-0645">Protease</keyword>
<accession>A0A328XJ28</accession>
<name>A0A328XJ28_9GAMM</name>
<evidence type="ECO:0000259" key="11">
    <source>
        <dbReference type="Pfam" id="PF19310"/>
    </source>
</evidence>
<evidence type="ECO:0000313" key="12">
    <source>
        <dbReference type="EMBL" id="RAR58057.1"/>
    </source>
</evidence>
<dbReference type="GO" id="GO:0004222">
    <property type="term" value="F:metalloendopeptidase activity"/>
    <property type="evidence" value="ECO:0007669"/>
    <property type="project" value="UniProtKB-EC"/>
</dbReference>
<dbReference type="GO" id="GO:0006508">
    <property type="term" value="P:proteolysis"/>
    <property type="evidence" value="ECO:0007669"/>
    <property type="project" value="UniProtKB-KW"/>
</dbReference>
<proteinExistence type="inferred from homology"/>
<protein>
    <recommendedName>
        <fullName evidence="8">oligopeptidase A</fullName>
        <ecNumber evidence="8">3.4.24.70</ecNumber>
    </recommendedName>
</protein>
<feature type="domain" description="Oligopeptidase A N-terminal" evidence="11">
    <location>
        <begin position="33"/>
        <end position="156"/>
    </location>
</feature>
<dbReference type="Gene3D" id="1.10.1370.10">
    <property type="entry name" value="Neurolysin, domain 3"/>
    <property type="match status" value="1"/>
</dbReference>
<evidence type="ECO:0000259" key="10">
    <source>
        <dbReference type="Pfam" id="PF01432"/>
    </source>
</evidence>
<dbReference type="EC" id="3.4.24.70" evidence="8"/>
<dbReference type="Pfam" id="PF01432">
    <property type="entry name" value="Peptidase_M3"/>
    <property type="match status" value="1"/>
</dbReference>